<evidence type="ECO:0000313" key="7">
    <source>
        <dbReference type="EMBL" id="CAA0839815.1"/>
    </source>
</evidence>
<evidence type="ECO:0000256" key="3">
    <source>
        <dbReference type="ARBA" id="ARBA00023163"/>
    </source>
</evidence>
<dbReference type="SUPFAM" id="SSF47459">
    <property type="entry name" value="HLH, helix-loop-helix DNA-binding domain"/>
    <property type="match status" value="1"/>
</dbReference>
<dbReference type="Proteomes" id="UP001153555">
    <property type="component" value="Unassembled WGS sequence"/>
</dbReference>
<dbReference type="Pfam" id="PF00010">
    <property type="entry name" value="HLH"/>
    <property type="match status" value="1"/>
</dbReference>
<dbReference type="PROSITE" id="PS50888">
    <property type="entry name" value="BHLH"/>
    <property type="match status" value="1"/>
</dbReference>
<dbReference type="GO" id="GO:0046983">
    <property type="term" value="F:protein dimerization activity"/>
    <property type="evidence" value="ECO:0007669"/>
    <property type="project" value="InterPro"/>
</dbReference>
<dbReference type="GO" id="GO:0005634">
    <property type="term" value="C:nucleus"/>
    <property type="evidence" value="ECO:0007669"/>
    <property type="project" value="UniProtKB-SubCell"/>
</dbReference>
<dbReference type="GO" id="GO:0003700">
    <property type="term" value="F:DNA-binding transcription factor activity"/>
    <property type="evidence" value="ECO:0007669"/>
    <property type="project" value="TreeGrafter"/>
</dbReference>
<dbReference type="CDD" id="cd18919">
    <property type="entry name" value="bHLH_AtBPE_like"/>
    <property type="match status" value="1"/>
</dbReference>
<dbReference type="InterPro" id="IPR024097">
    <property type="entry name" value="bHLH_ZIP_TF"/>
</dbReference>
<accession>A0A9N7NX40</accession>
<protein>
    <submittedName>
        <fullName evidence="7">Transcription factor bHLH74</fullName>
    </submittedName>
</protein>
<evidence type="ECO:0000256" key="5">
    <source>
        <dbReference type="SAM" id="MobiDB-lite"/>
    </source>
</evidence>
<feature type="region of interest" description="Disordered" evidence="5">
    <location>
        <begin position="96"/>
        <end position="139"/>
    </location>
</feature>
<dbReference type="PANTHER" id="PTHR12565:SF312">
    <property type="entry name" value="TRANSCRIPTION FACTOR BHLH74"/>
    <property type="match status" value="1"/>
</dbReference>
<dbReference type="AlphaFoldDB" id="A0A9N7NX40"/>
<evidence type="ECO:0000256" key="2">
    <source>
        <dbReference type="ARBA" id="ARBA00023015"/>
    </source>
</evidence>
<keyword evidence="8" id="KW-1185">Reference proteome</keyword>
<keyword evidence="2" id="KW-0805">Transcription regulation</keyword>
<sequence length="269" mass="30511">MGQEESEDTSKLSYPFYGAHNNNWDPIFTLSQSECLVNEFESPHPSSFVRFPSDPGPALKVPNPISSFCHNADSQVHENRTLGPSPYGTRIRKSVLPEASSPEEKQNSEQNSERAEPRKENYIHKRAKRGQATNSHSLAERVRRERISERMRLLQELVPGCNKITGKAMMLDEIINYVRSLQKQVEFLSMKLATANPKLNMDIDTILSKGMEEVGVSSGLSSSYTLPEYPLRTFTGPKLSHHIWNNELEGYLGTRYDRDPSNGLNRMKL</sequence>
<dbReference type="InterPro" id="IPR036638">
    <property type="entry name" value="HLH_DNA-bd_sf"/>
</dbReference>
<dbReference type="EMBL" id="CACSLK010031655">
    <property type="protein sequence ID" value="CAA0839815.1"/>
    <property type="molecule type" value="Genomic_DNA"/>
</dbReference>
<feature type="domain" description="BHLH" evidence="6">
    <location>
        <begin position="131"/>
        <end position="181"/>
    </location>
</feature>
<evidence type="ECO:0000313" key="8">
    <source>
        <dbReference type="Proteomes" id="UP001153555"/>
    </source>
</evidence>
<name>A0A9N7NX40_STRHE</name>
<reference evidence="7" key="1">
    <citation type="submission" date="2019-12" db="EMBL/GenBank/DDBJ databases">
        <authorList>
            <person name="Scholes J."/>
        </authorList>
    </citation>
    <scope>NUCLEOTIDE SEQUENCE</scope>
</reference>
<evidence type="ECO:0000259" key="6">
    <source>
        <dbReference type="PROSITE" id="PS50888"/>
    </source>
</evidence>
<proteinExistence type="predicted"/>
<dbReference type="OrthoDB" id="1928604at2759"/>
<comment type="caution">
    <text evidence="7">The sequence shown here is derived from an EMBL/GenBank/DDBJ whole genome shotgun (WGS) entry which is preliminary data.</text>
</comment>
<evidence type="ECO:0000256" key="4">
    <source>
        <dbReference type="ARBA" id="ARBA00023242"/>
    </source>
</evidence>
<organism evidence="7 8">
    <name type="scientific">Striga hermonthica</name>
    <name type="common">Purple witchweed</name>
    <name type="synonym">Buchnera hermonthica</name>
    <dbReference type="NCBI Taxonomy" id="68872"/>
    <lineage>
        <taxon>Eukaryota</taxon>
        <taxon>Viridiplantae</taxon>
        <taxon>Streptophyta</taxon>
        <taxon>Embryophyta</taxon>
        <taxon>Tracheophyta</taxon>
        <taxon>Spermatophyta</taxon>
        <taxon>Magnoliopsida</taxon>
        <taxon>eudicotyledons</taxon>
        <taxon>Gunneridae</taxon>
        <taxon>Pentapetalae</taxon>
        <taxon>asterids</taxon>
        <taxon>lamiids</taxon>
        <taxon>Lamiales</taxon>
        <taxon>Orobanchaceae</taxon>
        <taxon>Buchnereae</taxon>
        <taxon>Striga</taxon>
    </lineage>
</organism>
<comment type="subcellular location">
    <subcellularLocation>
        <location evidence="1">Nucleus</location>
    </subcellularLocation>
</comment>
<dbReference type="PANTHER" id="PTHR12565">
    <property type="entry name" value="STEROL REGULATORY ELEMENT-BINDING PROTEIN"/>
    <property type="match status" value="1"/>
</dbReference>
<keyword evidence="4" id="KW-0539">Nucleus</keyword>
<dbReference type="FunFam" id="4.10.280.10:FF:000002">
    <property type="entry name" value="Basic helix-loop-helix transcription factor"/>
    <property type="match status" value="1"/>
</dbReference>
<evidence type="ECO:0000256" key="1">
    <source>
        <dbReference type="ARBA" id="ARBA00004123"/>
    </source>
</evidence>
<dbReference type="Gene3D" id="4.10.280.10">
    <property type="entry name" value="Helix-loop-helix DNA-binding domain"/>
    <property type="match status" value="1"/>
</dbReference>
<gene>
    <name evidence="7" type="ORF">SHERM_06287</name>
</gene>
<dbReference type="SMART" id="SM00353">
    <property type="entry name" value="HLH"/>
    <property type="match status" value="1"/>
</dbReference>
<keyword evidence="3" id="KW-0804">Transcription</keyword>
<feature type="compositionally biased region" description="Basic and acidic residues" evidence="5">
    <location>
        <begin position="102"/>
        <end position="123"/>
    </location>
</feature>
<dbReference type="InterPro" id="IPR011598">
    <property type="entry name" value="bHLH_dom"/>
</dbReference>